<name>A0ABV9I454_9DEIO</name>
<evidence type="ECO:0000313" key="3">
    <source>
        <dbReference type="Proteomes" id="UP001595952"/>
    </source>
</evidence>
<dbReference type="RefSeq" id="WP_380060006.1">
    <property type="nucleotide sequence ID" value="NZ_JBHSEI010000001.1"/>
</dbReference>
<feature type="region of interest" description="Disordered" evidence="1">
    <location>
        <begin position="90"/>
        <end position="128"/>
    </location>
</feature>
<reference evidence="3" key="1">
    <citation type="journal article" date="2019" name="Int. J. Syst. Evol. Microbiol.">
        <title>The Global Catalogue of Microorganisms (GCM) 10K type strain sequencing project: providing services to taxonomists for standard genome sequencing and annotation.</title>
        <authorList>
            <consortium name="The Broad Institute Genomics Platform"/>
            <consortium name="The Broad Institute Genome Sequencing Center for Infectious Disease"/>
            <person name="Wu L."/>
            <person name="Ma J."/>
        </authorList>
    </citation>
    <scope>NUCLEOTIDE SEQUENCE [LARGE SCALE GENOMIC DNA]</scope>
    <source>
        <strain evidence="3">CCUG 55995</strain>
    </source>
</reference>
<evidence type="ECO:0000313" key="2">
    <source>
        <dbReference type="EMBL" id="MFC4636969.1"/>
    </source>
</evidence>
<comment type="caution">
    <text evidence="2">The sequence shown here is derived from an EMBL/GenBank/DDBJ whole genome shotgun (WGS) entry which is preliminary data.</text>
</comment>
<sequence>MLKPAELPELYRLLAVFSGLPLKTLPALEAAGLRVPGGASEISDAHRALLRLLTQQARIRWVTWGPTGPGYVLTGYGETALDVYHQRYGPAHAPRQAPPLGPLARHRVAVQRGRAQPDPTIDPEAGEE</sequence>
<gene>
    <name evidence="2" type="ORF">ACFO0D_01325</name>
</gene>
<accession>A0ABV9I454</accession>
<proteinExistence type="predicted"/>
<organism evidence="2 3">
    <name type="scientific">Deinococcus hohokamensis</name>
    <dbReference type="NCBI Taxonomy" id="309883"/>
    <lineage>
        <taxon>Bacteria</taxon>
        <taxon>Thermotogati</taxon>
        <taxon>Deinococcota</taxon>
        <taxon>Deinococci</taxon>
        <taxon>Deinococcales</taxon>
        <taxon>Deinococcaceae</taxon>
        <taxon>Deinococcus</taxon>
    </lineage>
</organism>
<dbReference type="EMBL" id="JBHSEI010000001">
    <property type="protein sequence ID" value="MFC4636969.1"/>
    <property type="molecule type" value="Genomic_DNA"/>
</dbReference>
<keyword evidence="3" id="KW-1185">Reference proteome</keyword>
<evidence type="ECO:0000256" key="1">
    <source>
        <dbReference type="SAM" id="MobiDB-lite"/>
    </source>
</evidence>
<dbReference type="Proteomes" id="UP001595952">
    <property type="component" value="Unassembled WGS sequence"/>
</dbReference>
<protein>
    <submittedName>
        <fullName evidence="2">Uncharacterized protein</fullName>
    </submittedName>
</protein>